<evidence type="ECO:0000313" key="3">
    <source>
        <dbReference type="Proteomes" id="UP001556170"/>
    </source>
</evidence>
<gene>
    <name evidence="2" type="ORF">ABQJ56_06740</name>
</gene>
<proteinExistence type="predicted"/>
<dbReference type="Proteomes" id="UP001556170">
    <property type="component" value="Unassembled WGS sequence"/>
</dbReference>
<feature type="region of interest" description="Disordered" evidence="1">
    <location>
        <begin position="1"/>
        <end position="24"/>
    </location>
</feature>
<evidence type="ECO:0000313" key="2">
    <source>
        <dbReference type="EMBL" id="MEW9623923.1"/>
    </source>
</evidence>
<keyword evidence="3" id="KW-1185">Reference proteome</keyword>
<comment type="caution">
    <text evidence="2">The sequence shown here is derived from an EMBL/GenBank/DDBJ whole genome shotgun (WGS) entry which is preliminary data.</text>
</comment>
<evidence type="ECO:0000256" key="1">
    <source>
        <dbReference type="SAM" id="MobiDB-lite"/>
    </source>
</evidence>
<name>A0ABV3QNW8_9GAMM</name>
<reference evidence="2 3" key="1">
    <citation type="submission" date="2024-06" db="EMBL/GenBank/DDBJ databases">
        <authorList>
            <person name="Woo H."/>
        </authorList>
    </citation>
    <scope>NUCLEOTIDE SEQUENCE [LARGE SCALE GENOMIC DNA]</scope>
    <source>
        <strain evidence="2 3">S2-g</strain>
    </source>
</reference>
<protein>
    <submittedName>
        <fullName evidence="2">Uncharacterized protein</fullName>
    </submittedName>
</protein>
<organism evidence="2 3">
    <name type="scientific">Rhodanobacter geophilus</name>
    <dbReference type="NCBI Taxonomy" id="3162488"/>
    <lineage>
        <taxon>Bacteria</taxon>
        <taxon>Pseudomonadati</taxon>
        <taxon>Pseudomonadota</taxon>
        <taxon>Gammaproteobacteria</taxon>
        <taxon>Lysobacterales</taxon>
        <taxon>Rhodanobacteraceae</taxon>
        <taxon>Rhodanobacter</taxon>
    </lineage>
</organism>
<dbReference type="RefSeq" id="WP_367844232.1">
    <property type="nucleotide sequence ID" value="NZ_JBFOHL010000005.1"/>
</dbReference>
<sequence length="101" mass="10546">MPADDGTFFINGNPGQSRCHDSGFSGRTDAAGAVRLGHDWNAGAIGLGAEGGHAGLGIGCDFSRNFGIGASYDRCHGRPTLHGEKAGENIDMFPAFAEFRF</sequence>
<accession>A0ABV3QNW8</accession>
<dbReference type="EMBL" id="JBFOHL010000005">
    <property type="protein sequence ID" value="MEW9623923.1"/>
    <property type="molecule type" value="Genomic_DNA"/>
</dbReference>